<feature type="binding site" evidence="10">
    <location>
        <position position="555"/>
    </location>
    <ligand>
        <name>Fe cation</name>
        <dbReference type="ChEBI" id="CHEBI:24875"/>
        <note>catalytic</note>
    </ligand>
</feature>
<dbReference type="SUPFAM" id="SSF49723">
    <property type="entry name" value="Lipase/lipooxygenase domain (PLAT/LH2 domain)"/>
    <property type="match status" value="1"/>
</dbReference>
<dbReference type="SUPFAM" id="SSF48484">
    <property type="entry name" value="Lipoxigenase"/>
    <property type="match status" value="1"/>
</dbReference>
<evidence type="ECO:0000256" key="4">
    <source>
        <dbReference type="ARBA" id="ARBA00022490"/>
    </source>
</evidence>
<reference evidence="17" key="2">
    <citation type="submission" date="2025-09" db="UniProtKB">
        <authorList>
            <consortium name="Ensembl"/>
        </authorList>
    </citation>
    <scope>IDENTIFICATION</scope>
</reference>
<reference evidence="17" key="1">
    <citation type="submission" date="2025-08" db="UniProtKB">
        <authorList>
            <consortium name="Ensembl"/>
        </authorList>
    </citation>
    <scope>IDENTIFICATION</scope>
</reference>
<proteinExistence type="inferred from homology"/>
<dbReference type="Pfam" id="PF00305">
    <property type="entry name" value="Lipoxygenase"/>
    <property type="match status" value="1"/>
</dbReference>
<evidence type="ECO:0000256" key="13">
    <source>
        <dbReference type="PROSITE-ProRule" id="PRU00152"/>
    </source>
</evidence>
<dbReference type="InterPro" id="IPR013819">
    <property type="entry name" value="LipOase_C"/>
</dbReference>
<accession>A0A8D0HPT0</accession>
<dbReference type="PROSITE" id="PS00711">
    <property type="entry name" value="LIPOXYGENASE_1"/>
    <property type="match status" value="1"/>
</dbReference>
<organism evidence="17 18">
    <name type="scientific">Sphenodon punctatus</name>
    <name type="common">Tuatara</name>
    <name type="synonym">Hatteria punctata</name>
    <dbReference type="NCBI Taxonomy" id="8508"/>
    <lineage>
        <taxon>Eukaryota</taxon>
        <taxon>Metazoa</taxon>
        <taxon>Chordata</taxon>
        <taxon>Craniata</taxon>
        <taxon>Vertebrata</taxon>
        <taxon>Euteleostomi</taxon>
        <taxon>Lepidosauria</taxon>
        <taxon>Sphenodontia</taxon>
        <taxon>Sphenodontidae</taxon>
        <taxon>Sphenodon</taxon>
    </lineage>
</organism>
<keyword evidence="6 14" id="KW-0223">Dioxygenase</keyword>
<dbReference type="GO" id="GO:0035357">
    <property type="term" value="P:peroxisome proliferator activated receptor signaling pathway"/>
    <property type="evidence" value="ECO:0007669"/>
    <property type="project" value="Ensembl"/>
</dbReference>
<evidence type="ECO:0000256" key="9">
    <source>
        <dbReference type="ARBA" id="ARBA00023098"/>
    </source>
</evidence>
<keyword evidence="8 10" id="KW-0408">Iron</keyword>
<dbReference type="AlphaFoldDB" id="A0A8D0HPT0"/>
<dbReference type="InterPro" id="IPR000907">
    <property type="entry name" value="LipOase"/>
</dbReference>
<dbReference type="GO" id="GO:0005737">
    <property type="term" value="C:cytoplasm"/>
    <property type="evidence" value="ECO:0007669"/>
    <property type="project" value="UniProtKB-SubCell"/>
</dbReference>
<dbReference type="Proteomes" id="UP000694392">
    <property type="component" value="Unplaced"/>
</dbReference>
<evidence type="ECO:0000256" key="7">
    <source>
        <dbReference type="ARBA" id="ARBA00023002"/>
    </source>
</evidence>
<evidence type="ECO:0000256" key="1">
    <source>
        <dbReference type="ARBA" id="ARBA00004496"/>
    </source>
</evidence>
<dbReference type="CDD" id="cd01753">
    <property type="entry name" value="PLAT_LOX"/>
    <property type="match status" value="1"/>
</dbReference>
<dbReference type="InterPro" id="IPR036392">
    <property type="entry name" value="PLAT/LH2_dom_sf"/>
</dbReference>
<dbReference type="Gene3D" id="1.20.245.10">
    <property type="entry name" value="Lipoxygenase-1, Domain 5"/>
    <property type="match status" value="1"/>
</dbReference>
<keyword evidence="7 14" id="KW-0560">Oxidoreductase</keyword>
<dbReference type="InterPro" id="IPR001024">
    <property type="entry name" value="PLAT/LH2_dom"/>
</dbReference>
<dbReference type="GO" id="GO:0016020">
    <property type="term" value="C:membrane"/>
    <property type="evidence" value="ECO:0007669"/>
    <property type="project" value="GOC"/>
</dbReference>
<dbReference type="Ensembl" id="ENSSPUT00000023704.1">
    <property type="protein sequence ID" value="ENSSPUP00000022242.1"/>
    <property type="gene ID" value="ENSSPUG00000016977.1"/>
</dbReference>
<sequence length="678" mass="75803">MITYQIRVTTGEYEGADTMDTIAITLVGEQGESPKSTLDQYGRDFTQGTVGKYEVHSEKNLGPLLLIRLHKERYSIFPESNWYCSCVEVTCPEGTVYRFPCYMWIQGYRTLELREGKGKMLLPQESNDHGARGSVETGSWTLGRPFVSVDPVSPPPNCPPSLPCPRESPCNNSAAAARHSSGFLQRADSSLGSISPATPCRQAELILKGLLTCKNSWNRLSDVQRAFWFNSTLVSSQYRALRPPSPPLPSQSWRENSGVLLPAPPLCSDQLAPTPHPGTDLPLHFQKGNLFLIDCEILEGVPATELNGHRQQISAPLCLLYLNPKGEMIPIAIQLTQSPGPESPIFVPSDSEWDWTLAKFWVRNGTFHIHEVLTHLLHTHLVVEVFTLATLRQLPMCHPVYKLLLPHTRYTLHINTLGRVRLFGPGGLIDQATATGYPGLSVLLAKGLSKLTYSSLCLPDDLQERGVATLPNYYYKDDGMKLWGAMESFIYGIISYYYPRDDDIKGDPELQAWIKEIFTEGLLGRKSSGFPSSLETVTQLIKLLTMMIYNCSVRHASVNNGQFDFGAWMPNYPSSMRKTPPTTKGTATLENILETLPDVSTTCSTLLILWLLSQEPGDRRPLGHYPDEHFTEDVPKTLIGAFQRRLAEISKEIEERNKSLPLPYTYLYPPEIENSTAI</sequence>
<comment type="caution">
    <text evidence="13">Lacks conserved residue(s) required for the propagation of feature annotation.</text>
</comment>
<dbReference type="PANTHER" id="PTHR11771">
    <property type="entry name" value="LIPOXYGENASE"/>
    <property type="match status" value="1"/>
</dbReference>
<dbReference type="SMART" id="SM00308">
    <property type="entry name" value="LH2"/>
    <property type="match status" value="1"/>
</dbReference>
<evidence type="ECO:0000259" key="15">
    <source>
        <dbReference type="PROSITE" id="PS50095"/>
    </source>
</evidence>
<dbReference type="GO" id="GO:0045444">
    <property type="term" value="P:fat cell differentiation"/>
    <property type="evidence" value="ECO:0007669"/>
    <property type="project" value="Ensembl"/>
</dbReference>
<gene>
    <name evidence="17" type="primary">ALOXE3</name>
</gene>
<dbReference type="GO" id="GO:0106255">
    <property type="term" value="F:hydroperoxy icosatetraenoate isomerase activity"/>
    <property type="evidence" value="ECO:0007669"/>
    <property type="project" value="Ensembl"/>
</dbReference>
<feature type="binding site" evidence="11">
    <location>
        <position position="15"/>
    </location>
    <ligand>
        <name>Ca(2+)</name>
        <dbReference type="ChEBI" id="CHEBI:29108"/>
        <label>1</label>
    </ligand>
</feature>
<evidence type="ECO:0000259" key="16">
    <source>
        <dbReference type="PROSITE" id="PS51393"/>
    </source>
</evidence>
<feature type="binding site" evidence="10">
    <location>
        <position position="678"/>
    </location>
    <ligand>
        <name>Fe cation</name>
        <dbReference type="ChEBI" id="CHEBI:24875"/>
        <note>catalytic</note>
    </ligand>
</feature>
<dbReference type="GO" id="GO:0019372">
    <property type="term" value="P:lipoxygenase pathway"/>
    <property type="evidence" value="ECO:0007669"/>
    <property type="project" value="Ensembl"/>
</dbReference>
<dbReference type="Pfam" id="PF01477">
    <property type="entry name" value="PLAT"/>
    <property type="match status" value="1"/>
</dbReference>
<dbReference type="GeneTree" id="ENSGT00940000156796"/>
<evidence type="ECO:0000256" key="10">
    <source>
        <dbReference type="PIRSR" id="PIRSR601885-1"/>
    </source>
</evidence>
<dbReference type="InterPro" id="IPR020834">
    <property type="entry name" value="LipOase_CS"/>
</dbReference>
<feature type="domain" description="PLAT" evidence="15">
    <location>
        <begin position="2"/>
        <end position="119"/>
    </location>
</feature>
<dbReference type="FunFam" id="1.20.245.10:FF:000001">
    <property type="entry name" value="Arachidonate 5-lipoxygenase a"/>
    <property type="match status" value="1"/>
</dbReference>
<dbReference type="PRINTS" id="PR00087">
    <property type="entry name" value="LIPOXYGENASE"/>
</dbReference>
<keyword evidence="11" id="KW-0106">Calcium</keyword>
<dbReference type="GO" id="GO:0005506">
    <property type="term" value="F:iron ion binding"/>
    <property type="evidence" value="ECO:0007669"/>
    <property type="project" value="InterPro"/>
</dbReference>
<dbReference type="Gene3D" id="3.10.450.60">
    <property type="match status" value="1"/>
</dbReference>
<comment type="similarity">
    <text evidence="3 14">Belongs to the lipoxygenase family.</text>
</comment>
<keyword evidence="18" id="KW-1185">Reference proteome</keyword>
<dbReference type="GO" id="GO:0034440">
    <property type="term" value="P:lipid oxidation"/>
    <property type="evidence" value="ECO:0007669"/>
    <property type="project" value="InterPro"/>
</dbReference>
<evidence type="ECO:0000256" key="2">
    <source>
        <dbReference type="ARBA" id="ARBA00005189"/>
    </source>
</evidence>
<dbReference type="PRINTS" id="PR00467">
    <property type="entry name" value="MAMLPOXGNASE"/>
</dbReference>
<evidence type="ECO:0000256" key="6">
    <source>
        <dbReference type="ARBA" id="ARBA00022964"/>
    </source>
</evidence>
<dbReference type="Gene3D" id="2.60.60.20">
    <property type="entry name" value="PLAT/LH2 domain"/>
    <property type="match status" value="1"/>
</dbReference>
<feature type="binding site" evidence="10">
    <location>
        <position position="375"/>
    </location>
    <ligand>
        <name>Fe cation</name>
        <dbReference type="ChEBI" id="CHEBI:24875"/>
        <note>catalytic</note>
    </ligand>
</feature>
<dbReference type="InterPro" id="IPR001885">
    <property type="entry name" value="LipOase_mml"/>
</dbReference>
<evidence type="ECO:0000256" key="14">
    <source>
        <dbReference type="RuleBase" id="RU003974"/>
    </source>
</evidence>
<feature type="site" description="Essential for stabilizing binding to COTL1" evidence="12">
    <location>
        <position position="104"/>
    </location>
</feature>
<evidence type="ECO:0000256" key="5">
    <source>
        <dbReference type="ARBA" id="ARBA00022723"/>
    </source>
</evidence>
<dbReference type="PROSITE" id="PS00081">
    <property type="entry name" value="LIPOXYGENASE_2"/>
    <property type="match status" value="1"/>
</dbReference>
<comment type="cofactor">
    <cofactor evidence="10">
        <name>Fe cation</name>
        <dbReference type="ChEBI" id="CHEBI:24875"/>
    </cofactor>
    <text evidence="10">Binds 1 Fe cation per subunit.</text>
</comment>
<dbReference type="InterPro" id="IPR020833">
    <property type="entry name" value="LipOase_Fe_BS"/>
</dbReference>
<feature type="domain" description="Lipoxygenase" evidence="16">
    <location>
        <begin position="265"/>
        <end position="678"/>
    </location>
</feature>
<evidence type="ECO:0000313" key="18">
    <source>
        <dbReference type="Proteomes" id="UP000694392"/>
    </source>
</evidence>
<evidence type="ECO:0000256" key="3">
    <source>
        <dbReference type="ARBA" id="ARBA00009419"/>
    </source>
</evidence>
<dbReference type="PROSITE" id="PS50095">
    <property type="entry name" value="PLAT"/>
    <property type="match status" value="1"/>
</dbReference>
<dbReference type="PROSITE" id="PS51393">
    <property type="entry name" value="LIPOXYGENASE_3"/>
    <property type="match status" value="1"/>
</dbReference>
<keyword evidence="9" id="KW-0443">Lipid metabolism</keyword>
<feature type="binding site" evidence="10">
    <location>
        <position position="380"/>
    </location>
    <ligand>
        <name>Fe cation</name>
        <dbReference type="ChEBI" id="CHEBI:24875"/>
        <note>catalytic</note>
    </ligand>
</feature>
<evidence type="ECO:0000256" key="8">
    <source>
        <dbReference type="ARBA" id="ARBA00023004"/>
    </source>
</evidence>
<evidence type="ECO:0000256" key="11">
    <source>
        <dbReference type="PIRSR" id="PIRSR601885-2"/>
    </source>
</evidence>
<dbReference type="FunFam" id="2.60.60.20:FF:000002">
    <property type="entry name" value="Arachidonate 5-lipoxygenase a"/>
    <property type="match status" value="1"/>
</dbReference>
<name>A0A8D0HPT0_SPHPU</name>
<protein>
    <submittedName>
        <fullName evidence="17">Arachidonate epidermal lipoxygenase 3</fullName>
    </submittedName>
</protein>
<keyword evidence="4" id="KW-0963">Cytoplasm</keyword>
<evidence type="ECO:0000256" key="12">
    <source>
        <dbReference type="PIRSR" id="PIRSR601885-3"/>
    </source>
</evidence>
<feature type="binding site" evidence="11">
    <location>
        <position position="39"/>
    </location>
    <ligand>
        <name>Ca(2+)</name>
        <dbReference type="ChEBI" id="CHEBI:29108"/>
        <label>2</label>
    </ligand>
</feature>
<dbReference type="GO" id="GO:0061436">
    <property type="term" value="P:establishment of skin barrier"/>
    <property type="evidence" value="ECO:0007669"/>
    <property type="project" value="Ensembl"/>
</dbReference>
<dbReference type="GO" id="GO:0043651">
    <property type="term" value="P:linoleic acid metabolic process"/>
    <property type="evidence" value="ECO:0007669"/>
    <property type="project" value="Ensembl"/>
</dbReference>
<comment type="subcellular location">
    <subcellularLocation>
        <location evidence="1">Cytoplasm</location>
    </subcellularLocation>
</comment>
<dbReference type="GO" id="GO:0016702">
    <property type="term" value="F:oxidoreductase activity, acting on single donors with incorporation of molecular oxygen, incorporation of two atoms of oxygen"/>
    <property type="evidence" value="ECO:0007669"/>
    <property type="project" value="Ensembl"/>
</dbReference>
<comment type="pathway">
    <text evidence="2">Lipid metabolism.</text>
</comment>
<dbReference type="GO" id="GO:0019369">
    <property type="term" value="P:arachidonate metabolic process"/>
    <property type="evidence" value="ECO:0007669"/>
    <property type="project" value="Ensembl"/>
</dbReference>
<keyword evidence="5 10" id="KW-0479">Metal-binding</keyword>
<dbReference type="InterPro" id="IPR042062">
    <property type="entry name" value="PLAT_LOX_verte"/>
</dbReference>
<dbReference type="GO" id="GO:0046513">
    <property type="term" value="P:ceramide biosynthetic process"/>
    <property type="evidence" value="ECO:0007669"/>
    <property type="project" value="Ensembl"/>
</dbReference>
<dbReference type="InterPro" id="IPR036226">
    <property type="entry name" value="LipOase_C_sf"/>
</dbReference>
<dbReference type="GO" id="GO:0051122">
    <property type="term" value="P:hepoxilin biosynthetic process"/>
    <property type="evidence" value="ECO:0007669"/>
    <property type="project" value="Ensembl"/>
</dbReference>
<evidence type="ECO:0000313" key="17">
    <source>
        <dbReference type="Ensembl" id="ENSSPUP00000022242.1"/>
    </source>
</evidence>